<dbReference type="Pfam" id="PF00015">
    <property type="entry name" value="MCPsignal"/>
    <property type="match status" value="1"/>
</dbReference>
<evidence type="ECO:0000259" key="8">
    <source>
        <dbReference type="PROSITE" id="PS50885"/>
    </source>
</evidence>
<comment type="similarity">
    <text evidence="3">Belongs to the methyl-accepting chemotaxis (MCP) protein family.</text>
</comment>
<organism evidence="9 10">
    <name type="scientific">Salipiger pallidus</name>
    <dbReference type="NCBI Taxonomy" id="1775170"/>
    <lineage>
        <taxon>Bacteria</taxon>
        <taxon>Pseudomonadati</taxon>
        <taxon>Pseudomonadota</taxon>
        <taxon>Alphaproteobacteria</taxon>
        <taxon>Rhodobacterales</taxon>
        <taxon>Roseobacteraceae</taxon>
        <taxon>Salipiger</taxon>
    </lineage>
</organism>
<feature type="domain" description="HAMP" evidence="8">
    <location>
        <begin position="211"/>
        <end position="264"/>
    </location>
</feature>
<dbReference type="Pfam" id="PF00672">
    <property type="entry name" value="HAMP"/>
    <property type="match status" value="1"/>
</dbReference>
<proteinExistence type="inferred from homology"/>
<keyword evidence="2" id="KW-0145">Chemotaxis</keyword>
<keyword evidence="6" id="KW-0472">Membrane</keyword>
<dbReference type="AlphaFoldDB" id="A0A8J2ZM93"/>
<dbReference type="GO" id="GO:0016020">
    <property type="term" value="C:membrane"/>
    <property type="evidence" value="ECO:0007669"/>
    <property type="project" value="UniProtKB-SubCell"/>
</dbReference>
<sequence length="629" mass="67211">MIKKFPIRIQIMALGMAFALLILASGILSWSVQSRVARDIQLAFDRVVQNETIALIREDMEQARVNVMEFAAGDQNAVESMVGNFKEVTDVIAQDLHKFTDPRVSTALREDYAEALLGVSARISDLSARASELDWTSGQAPSTIQATARDIFQAIGVEIATVDDIQEVTRVTAVQTEDRTKESVSNSMTMLLLSLAGITAVSMLMVFFFGGVIARPLSRSAKDVEAISAGNYDIEISGTDRGDEAGVIARNLESLRESLRSADLADAKERAANDRRVALFGTLGKAMEHLSDGKFEDRIDPSEWQDLGQSYADICGDFNSLCEKIGDLILSLQDSAKMVQRSSQGLSQMSTEMSRRSEVQAATLEESAAALEQLSSSVKTAAENADAADKRAGDGRRRAEEAGEVMDRALQAMSSIATSSDQITQIIGVIDDIAFQTNLLALNAGVEAARAGESGKGFSVVASEVRSLAQRASESAREIKALVSNSSQQVKDGGQLVEQTGDSLADIVRYVSEVSGMVSEIASAAREQAAGVQEINVGVAELDKVTQQNAAMVGETSTASQQLSQEADRLTTQLANFSGSGVDGRQEVDPIAVPFEEIDDALPMAGSGQAAVPMPQKVAVNSGAQWEDF</sequence>
<dbReference type="InterPro" id="IPR004089">
    <property type="entry name" value="MCPsignal_dom"/>
</dbReference>
<dbReference type="RefSeq" id="WP_229673297.1">
    <property type="nucleotide sequence ID" value="NZ_BMJV01000007.1"/>
</dbReference>
<evidence type="ECO:0000256" key="3">
    <source>
        <dbReference type="ARBA" id="ARBA00029447"/>
    </source>
</evidence>
<evidence type="ECO:0000256" key="4">
    <source>
        <dbReference type="PROSITE-ProRule" id="PRU00284"/>
    </source>
</evidence>
<evidence type="ECO:0000256" key="2">
    <source>
        <dbReference type="ARBA" id="ARBA00022500"/>
    </source>
</evidence>
<comment type="caution">
    <text evidence="9">The sequence shown here is derived from an EMBL/GenBank/DDBJ whole genome shotgun (WGS) entry which is preliminary data.</text>
</comment>
<dbReference type="PROSITE" id="PS50885">
    <property type="entry name" value="HAMP"/>
    <property type="match status" value="1"/>
</dbReference>
<dbReference type="FunFam" id="1.10.287.950:FF:000001">
    <property type="entry name" value="Methyl-accepting chemotaxis sensory transducer"/>
    <property type="match status" value="1"/>
</dbReference>
<reference evidence="9" key="2">
    <citation type="submission" date="2020-09" db="EMBL/GenBank/DDBJ databases">
        <authorList>
            <person name="Sun Q."/>
            <person name="Zhou Y."/>
        </authorList>
    </citation>
    <scope>NUCLEOTIDE SEQUENCE</scope>
    <source>
        <strain evidence="9">CGMCC 1.15762</strain>
    </source>
</reference>
<dbReference type="InterPro" id="IPR051310">
    <property type="entry name" value="MCP_chemotaxis"/>
</dbReference>
<keyword evidence="6" id="KW-0812">Transmembrane</keyword>
<evidence type="ECO:0000313" key="9">
    <source>
        <dbReference type="EMBL" id="GGG80678.1"/>
    </source>
</evidence>
<evidence type="ECO:0000259" key="7">
    <source>
        <dbReference type="PROSITE" id="PS50111"/>
    </source>
</evidence>
<evidence type="ECO:0000256" key="1">
    <source>
        <dbReference type="ARBA" id="ARBA00004370"/>
    </source>
</evidence>
<dbReference type="GO" id="GO:0007165">
    <property type="term" value="P:signal transduction"/>
    <property type="evidence" value="ECO:0007669"/>
    <property type="project" value="UniProtKB-KW"/>
</dbReference>
<evidence type="ECO:0000256" key="5">
    <source>
        <dbReference type="SAM" id="MobiDB-lite"/>
    </source>
</evidence>
<feature type="region of interest" description="Disordered" evidence="5">
    <location>
        <begin position="380"/>
        <end position="399"/>
    </location>
</feature>
<dbReference type="EMBL" id="BMJV01000007">
    <property type="protein sequence ID" value="GGG80678.1"/>
    <property type="molecule type" value="Genomic_DNA"/>
</dbReference>
<name>A0A8J2ZM93_9RHOB</name>
<dbReference type="SUPFAM" id="SSF58104">
    <property type="entry name" value="Methyl-accepting chemotaxis protein (MCP) signaling domain"/>
    <property type="match status" value="1"/>
</dbReference>
<protein>
    <recommendedName>
        <fullName evidence="11">Methyl-accepting chemotaxis protein</fullName>
    </recommendedName>
</protein>
<dbReference type="Proteomes" id="UP000617145">
    <property type="component" value="Unassembled WGS sequence"/>
</dbReference>
<dbReference type="GO" id="GO:0006935">
    <property type="term" value="P:chemotaxis"/>
    <property type="evidence" value="ECO:0007669"/>
    <property type="project" value="UniProtKB-KW"/>
</dbReference>
<evidence type="ECO:0000313" key="10">
    <source>
        <dbReference type="Proteomes" id="UP000617145"/>
    </source>
</evidence>
<dbReference type="SMART" id="SM00304">
    <property type="entry name" value="HAMP"/>
    <property type="match status" value="2"/>
</dbReference>
<keyword evidence="6" id="KW-1133">Transmembrane helix</keyword>
<feature type="transmembrane region" description="Helical" evidence="6">
    <location>
        <begin position="190"/>
        <end position="214"/>
    </location>
</feature>
<evidence type="ECO:0008006" key="11">
    <source>
        <dbReference type="Google" id="ProtNLM"/>
    </source>
</evidence>
<dbReference type="SMART" id="SM00283">
    <property type="entry name" value="MA"/>
    <property type="match status" value="1"/>
</dbReference>
<gene>
    <name evidence="9" type="ORF">GCM10011415_32610</name>
</gene>
<feature type="domain" description="Methyl-accepting transducer" evidence="7">
    <location>
        <begin position="335"/>
        <end position="564"/>
    </location>
</feature>
<feature type="compositionally biased region" description="Basic and acidic residues" evidence="5">
    <location>
        <begin position="387"/>
        <end position="399"/>
    </location>
</feature>
<reference evidence="9" key="1">
    <citation type="journal article" date="2014" name="Int. J. Syst. Evol. Microbiol.">
        <title>Complete genome sequence of Corynebacterium casei LMG S-19264T (=DSM 44701T), isolated from a smear-ripened cheese.</title>
        <authorList>
            <consortium name="US DOE Joint Genome Institute (JGI-PGF)"/>
            <person name="Walter F."/>
            <person name="Albersmeier A."/>
            <person name="Kalinowski J."/>
            <person name="Ruckert C."/>
        </authorList>
    </citation>
    <scope>NUCLEOTIDE SEQUENCE</scope>
    <source>
        <strain evidence="9">CGMCC 1.15762</strain>
    </source>
</reference>
<dbReference type="PANTHER" id="PTHR43531:SF11">
    <property type="entry name" value="METHYL-ACCEPTING CHEMOTAXIS PROTEIN 3"/>
    <property type="match status" value="1"/>
</dbReference>
<accession>A0A8J2ZM93</accession>
<dbReference type="CDD" id="cd11386">
    <property type="entry name" value="MCP_signal"/>
    <property type="match status" value="1"/>
</dbReference>
<keyword evidence="4" id="KW-0807">Transducer</keyword>
<evidence type="ECO:0000256" key="6">
    <source>
        <dbReference type="SAM" id="Phobius"/>
    </source>
</evidence>
<dbReference type="PROSITE" id="PS50111">
    <property type="entry name" value="CHEMOTAXIS_TRANSDUC_2"/>
    <property type="match status" value="1"/>
</dbReference>
<keyword evidence="10" id="KW-1185">Reference proteome</keyword>
<dbReference type="InterPro" id="IPR003660">
    <property type="entry name" value="HAMP_dom"/>
</dbReference>
<dbReference type="Gene3D" id="6.10.340.10">
    <property type="match status" value="1"/>
</dbReference>
<dbReference type="PANTHER" id="PTHR43531">
    <property type="entry name" value="PROTEIN ICFG"/>
    <property type="match status" value="1"/>
</dbReference>
<comment type="subcellular location">
    <subcellularLocation>
        <location evidence="1">Membrane</location>
    </subcellularLocation>
</comment>
<dbReference type="Gene3D" id="1.10.287.950">
    <property type="entry name" value="Methyl-accepting chemotaxis protein"/>
    <property type="match status" value="1"/>
</dbReference>